<evidence type="ECO:0008006" key="3">
    <source>
        <dbReference type="Google" id="ProtNLM"/>
    </source>
</evidence>
<accession>A0A2V3UL07</accession>
<reference evidence="1 2" key="1">
    <citation type="submission" date="2018-05" db="EMBL/GenBank/DDBJ databases">
        <title>Genomic Encyclopedia of Type Strains, Phase IV (KMG-IV): sequencing the most valuable type-strain genomes for metagenomic binning, comparative biology and taxonomic classification.</title>
        <authorList>
            <person name="Goeker M."/>
        </authorList>
    </citation>
    <scope>NUCLEOTIDE SEQUENCE [LARGE SCALE GENOMIC DNA]</scope>
    <source>
        <strain evidence="1 2">DSM 6462</strain>
    </source>
</reference>
<keyword evidence="2" id="KW-1185">Reference proteome</keyword>
<comment type="caution">
    <text evidence="1">The sequence shown here is derived from an EMBL/GenBank/DDBJ whole genome shotgun (WGS) entry which is preliminary data.</text>
</comment>
<protein>
    <recommendedName>
        <fullName evidence="3">Alpha/beta hydrolase family protein</fullName>
    </recommendedName>
</protein>
<evidence type="ECO:0000313" key="1">
    <source>
        <dbReference type="EMBL" id="PXW60132.1"/>
    </source>
</evidence>
<dbReference type="Proteomes" id="UP000248021">
    <property type="component" value="Unassembled WGS sequence"/>
</dbReference>
<evidence type="ECO:0000313" key="2">
    <source>
        <dbReference type="Proteomes" id="UP000248021"/>
    </source>
</evidence>
<proteinExistence type="predicted"/>
<name>A0A2V3UL07_9HYPH</name>
<sequence>MPEADGLVLISSHLGQGLLMQACLDPSVIDEDDPFATDAALNPFDPANGFQAPPSSSRYDADFIERYRAAQARRVMRLDERARSLLARKAAARRAVKDGTATMTERLSATWSPIMTIWRTDADLRCWDLSIEPSARAYGSLWGGNPISSNWGSVGFGRICTPESWLSNWSAISSNATMENCAPHIRQPVCMVRYSGDNSVFDSEADKLESLLGNAEVARHDLPGNHHGKPVAKGELGGQQRAGEIVRQWLLSNNFTTVAR</sequence>
<dbReference type="EMBL" id="QJJK01000004">
    <property type="protein sequence ID" value="PXW60132.1"/>
    <property type="molecule type" value="Genomic_DNA"/>
</dbReference>
<gene>
    <name evidence="1" type="ORF">C7450_104184</name>
</gene>
<dbReference type="AlphaFoldDB" id="A0A2V3UL07"/>
<organism evidence="1 2">
    <name type="scientific">Chelatococcus asaccharovorans</name>
    <dbReference type="NCBI Taxonomy" id="28210"/>
    <lineage>
        <taxon>Bacteria</taxon>
        <taxon>Pseudomonadati</taxon>
        <taxon>Pseudomonadota</taxon>
        <taxon>Alphaproteobacteria</taxon>
        <taxon>Hyphomicrobiales</taxon>
        <taxon>Chelatococcaceae</taxon>
        <taxon>Chelatococcus</taxon>
    </lineage>
</organism>